<keyword evidence="3" id="KW-1185">Reference proteome</keyword>
<reference evidence="2 3" key="1">
    <citation type="submission" date="2019-02" db="EMBL/GenBank/DDBJ databases">
        <title>Deep-cultivation of Planctomycetes and their phenomic and genomic characterization uncovers novel biology.</title>
        <authorList>
            <person name="Wiegand S."/>
            <person name="Jogler M."/>
            <person name="Boedeker C."/>
            <person name="Pinto D."/>
            <person name="Vollmers J."/>
            <person name="Rivas-Marin E."/>
            <person name="Kohn T."/>
            <person name="Peeters S.H."/>
            <person name="Heuer A."/>
            <person name="Rast P."/>
            <person name="Oberbeckmann S."/>
            <person name="Bunk B."/>
            <person name="Jeske O."/>
            <person name="Meyerdierks A."/>
            <person name="Storesund J.E."/>
            <person name="Kallscheuer N."/>
            <person name="Luecker S."/>
            <person name="Lage O.M."/>
            <person name="Pohl T."/>
            <person name="Merkel B.J."/>
            <person name="Hornburger P."/>
            <person name="Mueller R.-W."/>
            <person name="Bruemmer F."/>
            <person name="Labrenz M."/>
            <person name="Spormann A.M."/>
            <person name="Op Den Camp H."/>
            <person name="Overmann J."/>
            <person name="Amann R."/>
            <person name="Jetten M.S.M."/>
            <person name="Mascher T."/>
            <person name="Medema M.H."/>
            <person name="Devos D.P."/>
            <person name="Kaster A.-K."/>
            <person name="Ovreas L."/>
            <person name="Rohde M."/>
            <person name="Galperin M.Y."/>
            <person name="Jogler C."/>
        </authorList>
    </citation>
    <scope>NUCLEOTIDE SEQUENCE [LARGE SCALE GENOMIC DNA]</scope>
    <source>
        <strain evidence="2 3">Pla108</strain>
    </source>
</reference>
<dbReference type="EMBL" id="SJPR01000008">
    <property type="protein sequence ID" value="TWT93426.1"/>
    <property type="molecule type" value="Genomic_DNA"/>
</dbReference>
<comment type="caution">
    <text evidence="2">The sequence shown here is derived from an EMBL/GenBank/DDBJ whole genome shotgun (WGS) entry which is preliminary data.</text>
</comment>
<feature type="signal peptide" evidence="1">
    <location>
        <begin position="1"/>
        <end position="18"/>
    </location>
</feature>
<dbReference type="InterPro" id="IPR013424">
    <property type="entry name" value="Ice-binding_C"/>
</dbReference>
<dbReference type="RefSeq" id="WP_146446599.1">
    <property type="nucleotide sequence ID" value="NZ_SJPR01000008.1"/>
</dbReference>
<dbReference type="Proteomes" id="UP000317421">
    <property type="component" value="Unassembled WGS sequence"/>
</dbReference>
<dbReference type="NCBIfam" id="TIGR02595">
    <property type="entry name" value="PEP_CTERM"/>
    <property type="match status" value="1"/>
</dbReference>
<name>A0A5C6A1Y5_9BACT</name>
<evidence type="ECO:0000256" key="1">
    <source>
        <dbReference type="SAM" id="SignalP"/>
    </source>
</evidence>
<feature type="chain" id="PRO_5022970247" description="PEP-CTERM protein-sorting domain-containing protein" evidence="1">
    <location>
        <begin position="19"/>
        <end position="415"/>
    </location>
</feature>
<keyword evidence="1" id="KW-0732">Signal</keyword>
<proteinExistence type="predicted"/>
<sequence length="415" mass="43265" precursor="true">MRASLVFVSVALAGTAFAPNRAAAQLIAADSFNAADYADPFFPGDAQLRLSGPNADGNPVVTPGWVDNGSGSPSGWSVGTANLNWDTDATNPTLRSVHVAYDDDSTGKVSLAPIAAGGFGVTFRAGERGLDPYTPSDTYYMSALLNPGGAFGAGARGEAMVGFTNGSWTADGFNNVNTSAGNPFGLMFGFHGEQSASNPAATDQVDLVVRARQGDVNDPILVDNVLLSGTSESPLDSTTYLLMLRVDVNVDGGAFDKVTYWVDPANVATEQSATNSAVATGSFDTLAFNTTADITRLRTVFNQWETRSFFFDEVRLAGDFESLRGEVPLSGIDGDYNNDGVVNAADYTVWRDNNGAPLTLPNDITPGTVDSGDYTVWANNYGADAPAGAAAAIPEPTATLLLLVGMVGGCVSCRR</sequence>
<organism evidence="2 3">
    <name type="scientific">Botrimarina colliarenosi</name>
    <dbReference type="NCBI Taxonomy" id="2528001"/>
    <lineage>
        <taxon>Bacteria</taxon>
        <taxon>Pseudomonadati</taxon>
        <taxon>Planctomycetota</taxon>
        <taxon>Planctomycetia</taxon>
        <taxon>Pirellulales</taxon>
        <taxon>Lacipirellulaceae</taxon>
        <taxon>Botrimarina</taxon>
    </lineage>
</organism>
<dbReference type="AlphaFoldDB" id="A0A5C6A1Y5"/>
<evidence type="ECO:0008006" key="4">
    <source>
        <dbReference type="Google" id="ProtNLM"/>
    </source>
</evidence>
<evidence type="ECO:0000313" key="2">
    <source>
        <dbReference type="EMBL" id="TWT93426.1"/>
    </source>
</evidence>
<dbReference type="OrthoDB" id="261116at2"/>
<accession>A0A5C6A1Y5</accession>
<protein>
    <recommendedName>
        <fullName evidence="4">PEP-CTERM protein-sorting domain-containing protein</fullName>
    </recommendedName>
</protein>
<evidence type="ECO:0000313" key="3">
    <source>
        <dbReference type="Proteomes" id="UP000317421"/>
    </source>
</evidence>
<gene>
    <name evidence="2" type="ORF">Pla108_39200</name>
</gene>